<sequence length="637" mass="72849">MSNMHPLLCPLNSALGCFKIHRRRSQDERVQSTLYSPKSDFATGITKKLRRRYSLGMDIEKQFLPQNEIVNVLTKDVIREIIRQKLKAQDIELNNLVGRISGTDPETTPEKLIKIFAILVLIDRVDYIREFIKAELWDKDLPFTERGDLYRPLPSYDQEDKLHMFFDYQWHVDIPTFDLAPDEVHKKRFHNLTRLPFLETEVKSYGGQGEVSKVKVHPAHICGRNVEPSLVAVKRFDKAHRDRWNDEIKALTRYSGSNSGHAHLVKLLAAYEWGEKGLYLIFPLAEGNLADFWKGKSSRSPSFKDACWLVEQCRGITAGLCKIHSHDSWPGAKLGRHGDIKPENILWFTDSSDQGRLLVADFTLARFHTTATVNNTIPGKGGYTQTFRPPEVDFAFETQAAQRYDVWSLGCVLLEFIAWYLLGYDAIREKTYNDDRGQQRQGFNDARVEDDDCHTGFREDKYFNGTHSDSGHSIIVKQSVMEWVELLHGSKHCSEAMHTLLEIIIHSMLVINPAERCTMQEVLAQFNTVHTKIDNVEYTYHGVPRTELGYEPKHPDFKRGVAELEETYQTLAFGDSRANPRTSAPSIPGDHVMNSDYQKVAHLFSDDLSQDEDTTASLLSKAEGSSIYHGEMEKPLS</sequence>
<dbReference type="Gene3D" id="1.10.510.10">
    <property type="entry name" value="Transferase(Phosphotransferase) domain 1"/>
    <property type="match status" value="1"/>
</dbReference>
<dbReference type="EMBL" id="JARVKM010000001">
    <property type="protein sequence ID" value="KAK9783993.1"/>
    <property type="molecule type" value="Genomic_DNA"/>
</dbReference>
<keyword evidence="4" id="KW-1185">Reference proteome</keyword>
<dbReference type="InterPro" id="IPR000719">
    <property type="entry name" value="Prot_kinase_dom"/>
</dbReference>
<accession>A0ABR2Y9U0</accession>
<dbReference type="PROSITE" id="PS50011">
    <property type="entry name" value="PROTEIN_KINASE_DOM"/>
    <property type="match status" value="1"/>
</dbReference>
<dbReference type="CDD" id="cd00180">
    <property type="entry name" value="PKc"/>
    <property type="match status" value="1"/>
</dbReference>
<comment type="caution">
    <text evidence="3">The sequence shown here is derived from an EMBL/GenBank/DDBJ whole genome shotgun (WGS) entry which is preliminary data.</text>
</comment>
<dbReference type="PANTHER" id="PTHR24359:SF37">
    <property type="entry name" value="PROTEIN KINASE DOMAIN-CONTAINING PROTEIN"/>
    <property type="match status" value="1"/>
</dbReference>
<dbReference type="Proteomes" id="UP001465668">
    <property type="component" value="Unassembled WGS sequence"/>
</dbReference>
<feature type="region of interest" description="Disordered" evidence="1">
    <location>
        <begin position="612"/>
        <end position="637"/>
    </location>
</feature>
<evidence type="ECO:0000313" key="4">
    <source>
        <dbReference type="Proteomes" id="UP001465668"/>
    </source>
</evidence>
<protein>
    <recommendedName>
        <fullName evidence="2">Protein kinase domain-containing protein</fullName>
    </recommendedName>
</protein>
<reference evidence="3 4" key="1">
    <citation type="submission" date="2024-02" db="EMBL/GenBank/DDBJ databases">
        <title>First draft genome assembly of two strains of Seiridium cardinale.</title>
        <authorList>
            <person name="Emiliani G."/>
            <person name="Scali E."/>
        </authorList>
    </citation>
    <scope>NUCLEOTIDE SEQUENCE [LARGE SCALE GENOMIC DNA]</scope>
    <source>
        <strain evidence="3 4">BM-138-000479</strain>
    </source>
</reference>
<proteinExistence type="predicted"/>
<dbReference type="Pfam" id="PF00069">
    <property type="entry name" value="Pkinase"/>
    <property type="match status" value="1"/>
</dbReference>
<organism evidence="3 4">
    <name type="scientific">Seiridium cardinale</name>
    <dbReference type="NCBI Taxonomy" id="138064"/>
    <lineage>
        <taxon>Eukaryota</taxon>
        <taxon>Fungi</taxon>
        <taxon>Dikarya</taxon>
        <taxon>Ascomycota</taxon>
        <taxon>Pezizomycotina</taxon>
        <taxon>Sordariomycetes</taxon>
        <taxon>Xylariomycetidae</taxon>
        <taxon>Amphisphaeriales</taxon>
        <taxon>Sporocadaceae</taxon>
        <taxon>Seiridium</taxon>
    </lineage>
</organism>
<gene>
    <name evidence="3" type="ORF">SCAR479_00552</name>
</gene>
<dbReference type="InterPro" id="IPR011009">
    <property type="entry name" value="Kinase-like_dom_sf"/>
</dbReference>
<evidence type="ECO:0000313" key="3">
    <source>
        <dbReference type="EMBL" id="KAK9783993.1"/>
    </source>
</evidence>
<evidence type="ECO:0000259" key="2">
    <source>
        <dbReference type="PROSITE" id="PS50011"/>
    </source>
</evidence>
<dbReference type="SUPFAM" id="SSF56112">
    <property type="entry name" value="Protein kinase-like (PK-like)"/>
    <property type="match status" value="1"/>
</dbReference>
<feature type="domain" description="Protein kinase" evidence="2">
    <location>
        <begin position="197"/>
        <end position="533"/>
    </location>
</feature>
<name>A0ABR2Y9U0_9PEZI</name>
<evidence type="ECO:0000256" key="1">
    <source>
        <dbReference type="SAM" id="MobiDB-lite"/>
    </source>
</evidence>
<dbReference type="PANTHER" id="PTHR24359">
    <property type="entry name" value="SERINE/THREONINE-PROTEIN KINASE SBK1"/>
    <property type="match status" value="1"/>
</dbReference>
<dbReference type="SMART" id="SM00220">
    <property type="entry name" value="S_TKc"/>
    <property type="match status" value="1"/>
</dbReference>